<evidence type="ECO:0000313" key="4">
    <source>
        <dbReference type="EMBL" id="CAF4429753.1"/>
    </source>
</evidence>
<organism evidence="2 7">
    <name type="scientific">Rotaria magnacalcarata</name>
    <dbReference type="NCBI Taxonomy" id="392030"/>
    <lineage>
        <taxon>Eukaryota</taxon>
        <taxon>Metazoa</taxon>
        <taxon>Spiralia</taxon>
        <taxon>Gnathifera</taxon>
        <taxon>Rotifera</taxon>
        <taxon>Eurotatoria</taxon>
        <taxon>Bdelloidea</taxon>
        <taxon>Philodinida</taxon>
        <taxon>Philodinidae</taxon>
        <taxon>Rotaria</taxon>
    </lineage>
</organism>
<proteinExistence type="predicted"/>
<dbReference type="PANTHER" id="PTHR45703:SF36">
    <property type="entry name" value="DYNEIN HEAVY CHAIN, CYTOPLASMIC"/>
    <property type="match status" value="1"/>
</dbReference>
<dbReference type="AlphaFoldDB" id="A0A8S2U5Z2"/>
<evidence type="ECO:0000313" key="6">
    <source>
        <dbReference type="EMBL" id="CAF4452694.1"/>
    </source>
</evidence>
<name>A0A8S2U5Z2_9BILA</name>
<feature type="non-terminal residue" evidence="2">
    <location>
        <position position="1"/>
    </location>
</feature>
<dbReference type="EMBL" id="CAJOBI010066146">
    <property type="protein sequence ID" value="CAF4437054.1"/>
    <property type="molecule type" value="Genomic_DNA"/>
</dbReference>
<dbReference type="InterPro" id="IPR035699">
    <property type="entry name" value="AAA_6"/>
</dbReference>
<evidence type="ECO:0000313" key="2">
    <source>
        <dbReference type="EMBL" id="CAF4325572.1"/>
    </source>
</evidence>
<dbReference type="GO" id="GO:0007018">
    <property type="term" value="P:microtubule-based movement"/>
    <property type="evidence" value="ECO:0007669"/>
    <property type="project" value="InterPro"/>
</dbReference>
<dbReference type="Gene3D" id="3.40.50.300">
    <property type="entry name" value="P-loop containing nucleotide triphosphate hydrolases"/>
    <property type="match status" value="1"/>
</dbReference>
<reference evidence="2" key="1">
    <citation type="submission" date="2021-02" db="EMBL/GenBank/DDBJ databases">
        <authorList>
            <person name="Nowell W R."/>
        </authorList>
    </citation>
    <scope>NUCLEOTIDE SEQUENCE</scope>
</reference>
<dbReference type="EMBL" id="CAJOBH010041194">
    <property type="protein sequence ID" value="CAF4329702.1"/>
    <property type="molecule type" value="Genomic_DNA"/>
</dbReference>
<dbReference type="InterPro" id="IPR027417">
    <property type="entry name" value="P-loop_NTPase"/>
</dbReference>
<sequence>LGKMFSGLAQSGSWCCFDEFNRIDVEVLSVVAQQLLTIKTAKDAHAQRFV</sequence>
<dbReference type="EMBL" id="CAJOBI010064496">
    <property type="protein sequence ID" value="CAF4429753.1"/>
    <property type="molecule type" value="Genomic_DNA"/>
</dbReference>
<dbReference type="GO" id="GO:0005524">
    <property type="term" value="F:ATP binding"/>
    <property type="evidence" value="ECO:0007669"/>
    <property type="project" value="InterPro"/>
</dbReference>
<dbReference type="EMBL" id="CAJOBH010040403">
    <property type="protein sequence ID" value="CAF4325572.1"/>
    <property type="molecule type" value="Genomic_DNA"/>
</dbReference>
<dbReference type="Proteomes" id="UP000681720">
    <property type="component" value="Unassembled WGS sequence"/>
</dbReference>
<gene>
    <name evidence="2" type="ORF">BYL167_LOCUS28461</name>
    <name evidence="3" type="ORF">BYL167_LOCUS28634</name>
    <name evidence="6" type="ORF">GIL414_LOCUS32496</name>
    <name evidence="4" type="ORF">SMN809_LOCUS31756</name>
    <name evidence="5" type="ORF">SMN809_LOCUS32098</name>
</gene>
<evidence type="ECO:0000313" key="7">
    <source>
        <dbReference type="Proteomes" id="UP000681967"/>
    </source>
</evidence>
<dbReference type="Pfam" id="PF12774">
    <property type="entry name" value="AAA_6"/>
    <property type="match status" value="1"/>
</dbReference>
<evidence type="ECO:0000259" key="1">
    <source>
        <dbReference type="Pfam" id="PF12774"/>
    </source>
</evidence>
<dbReference type="GO" id="GO:0051959">
    <property type="term" value="F:dynein light intermediate chain binding"/>
    <property type="evidence" value="ECO:0007669"/>
    <property type="project" value="InterPro"/>
</dbReference>
<evidence type="ECO:0000313" key="5">
    <source>
        <dbReference type="EMBL" id="CAF4437054.1"/>
    </source>
</evidence>
<accession>A0A8S2U5Z2</accession>
<comment type="caution">
    <text evidence="2">The sequence shown here is derived from an EMBL/GenBank/DDBJ whole genome shotgun (WGS) entry which is preliminary data.</text>
</comment>
<dbReference type="Proteomes" id="UP000681967">
    <property type="component" value="Unassembled WGS sequence"/>
</dbReference>
<protein>
    <recommendedName>
        <fullName evidence="1">Dynein heavy chain hydrolytic ATP-binding dynein motor region domain-containing protein</fullName>
    </recommendedName>
</protein>
<dbReference type="GO" id="GO:0030286">
    <property type="term" value="C:dynein complex"/>
    <property type="evidence" value="ECO:0007669"/>
    <property type="project" value="InterPro"/>
</dbReference>
<dbReference type="PANTHER" id="PTHR45703">
    <property type="entry name" value="DYNEIN HEAVY CHAIN"/>
    <property type="match status" value="1"/>
</dbReference>
<evidence type="ECO:0000313" key="3">
    <source>
        <dbReference type="EMBL" id="CAF4329702.1"/>
    </source>
</evidence>
<feature type="domain" description="Dynein heavy chain hydrolytic ATP-binding dynein motor region" evidence="1">
    <location>
        <begin position="1"/>
        <end position="49"/>
    </location>
</feature>
<dbReference type="InterPro" id="IPR026983">
    <property type="entry name" value="DHC"/>
</dbReference>
<dbReference type="EMBL" id="CAJOBJ010069185">
    <property type="protein sequence ID" value="CAF4452694.1"/>
    <property type="molecule type" value="Genomic_DNA"/>
</dbReference>
<dbReference type="Proteomes" id="UP000676336">
    <property type="component" value="Unassembled WGS sequence"/>
</dbReference>
<dbReference type="GO" id="GO:0045505">
    <property type="term" value="F:dynein intermediate chain binding"/>
    <property type="evidence" value="ECO:0007669"/>
    <property type="project" value="InterPro"/>
</dbReference>